<dbReference type="InterPro" id="IPR036259">
    <property type="entry name" value="MFS_trans_sf"/>
</dbReference>
<keyword evidence="4" id="KW-1003">Cell membrane</keyword>
<feature type="transmembrane region" description="Helical" evidence="9">
    <location>
        <begin position="157"/>
        <end position="180"/>
    </location>
</feature>
<dbReference type="SUPFAM" id="SSF103473">
    <property type="entry name" value="MFS general substrate transporter"/>
    <property type="match status" value="1"/>
</dbReference>
<evidence type="ECO:0000259" key="10">
    <source>
        <dbReference type="PROSITE" id="PS50850"/>
    </source>
</evidence>
<dbReference type="InterPro" id="IPR005829">
    <property type="entry name" value="Sugar_transporter_CS"/>
</dbReference>
<feature type="transmembrane region" description="Helical" evidence="9">
    <location>
        <begin position="192"/>
        <end position="211"/>
    </location>
</feature>
<dbReference type="PROSITE" id="PS50850">
    <property type="entry name" value="MFS"/>
    <property type="match status" value="1"/>
</dbReference>
<feature type="transmembrane region" description="Helical" evidence="9">
    <location>
        <begin position="56"/>
        <end position="80"/>
    </location>
</feature>
<keyword evidence="6" id="KW-0769">Symport</keyword>
<feature type="transmembrane region" description="Helical" evidence="9">
    <location>
        <begin position="331"/>
        <end position="350"/>
    </location>
</feature>
<evidence type="ECO:0000313" key="12">
    <source>
        <dbReference type="Proteomes" id="UP000054624"/>
    </source>
</evidence>
<dbReference type="PANTHER" id="PTHR43528:SF1">
    <property type="entry name" value="ALPHA-KETOGLUTARATE PERMEASE"/>
    <property type="match status" value="1"/>
</dbReference>
<sequence length="426" mass="45352">MSELVNATLGPETKRSLYRGAIAGAIGNAMEWYDFTVYGFFAATIGALFFPAQNHFMSLLASFAAFAVGFVVRPFGALIFGHIGDKFGRRAALWTSVVCMAVPTFMMGALPTYAQIGVFAPVLLVLLRLLQGLAVAGEMGTSVTFLVEQAGGRRRGIVGSAAMMSAAGGTLAGSAVGALLTTVLSSESIHAWGWRIPFLIGLGISAIALYLRRTISDNAAPAKKSFSPWRESLTTQWRMMLRLIGMNAVGSIGFYLCFVFSTTYLRQTVHMPASISLDINTLAVAIQMGMFPIAAALSDKVGRRPVLLAAATALLVLALPLFWLMHHLNPIFAAAGQCLFAALIGCFVGVAPTYMAEMLPRNLRCTTLSLAYNVGFGVLGGLTPLAALWFMHLDANPLSAAYLLMAAAVVSLLIVVRLPETAHVET</sequence>
<dbReference type="InterPro" id="IPR020846">
    <property type="entry name" value="MFS_dom"/>
</dbReference>
<feature type="transmembrane region" description="Helical" evidence="9">
    <location>
        <begin position="92"/>
        <end position="110"/>
    </location>
</feature>
<gene>
    <name evidence="11" type="ORF">AWB76_07689</name>
</gene>
<evidence type="ECO:0000256" key="1">
    <source>
        <dbReference type="ARBA" id="ARBA00004651"/>
    </source>
</evidence>
<dbReference type="FunFam" id="1.20.1250.20:FF:000001">
    <property type="entry name" value="Dicarboxylate MFS transporter"/>
    <property type="match status" value="1"/>
</dbReference>
<evidence type="ECO:0000256" key="2">
    <source>
        <dbReference type="ARBA" id="ARBA00008240"/>
    </source>
</evidence>
<dbReference type="Proteomes" id="UP000054624">
    <property type="component" value="Unassembled WGS sequence"/>
</dbReference>
<keyword evidence="5 9" id="KW-0812">Transmembrane</keyword>
<keyword evidence="8 9" id="KW-0472">Membrane</keyword>
<dbReference type="EMBL" id="FCOI02000063">
    <property type="protein sequence ID" value="SAK99270.1"/>
    <property type="molecule type" value="Genomic_DNA"/>
</dbReference>
<dbReference type="GO" id="GO:0015293">
    <property type="term" value="F:symporter activity"/>
    <property type="evidence" value="ECO:0007669"/>
    <property type="project" value="UniProtKB-KW"/>
</dbReference>
<feature type="transmembrane region" description="Helical" evidence="9">
    <location>
        <begin position="116"/>
        <end position="136"/>
    </location>
</feature>
<keyword evidence="3" id="KW-0813">Transport</keyword>
<comment type="similarity">
    <text evidence="2">Belongs to the major facilitator superfamily. Metabolite:H+ Symporter (MHS) family (TC 2.A.1.6) family.</text>
</comment>
<feature type="transmembrane region" description="Helical" evidence="9">
    <location>
        <begin position="370"/>
        <end position="391"/>
    </location>
</feature>
<protein>
    <submittedName>
        <fullName evidence="11">General substrate transporter</fullName>
    </submittedName>
</protein>
<dbReference type="PROSITE" id="PS00216">
    <property type="entry name" value="SUGAR_TRANSPORT_1"/>
    <property type="match status" value="1"/>
</dbReference>
<name>A0A158DXZ8_9BURK</name>
<evidence type="ECO:0000256" key="6">
    <source>
        <dbReference type="ARBA" id="ARBA00022847"/>
    </source>
</evidence>
<evidence type="ECO:0000313" key="11">
    <source>
        <dbReference type="EMBL" id="SAK99270.1"/>
    </source>
</evidence>
<dbReference type="Gene3D" id="1.20.1250.20">
    <property type="entry name" value="MFS general substrate transporter like domains"/>
    <property type="match status" value="1"/>
</dbReference>
<keyword evidence="7 9" id="KW-1133">Transmembrane helix</keyword>
<organism evidence="11 12">
    <name type="scientific">Caballeronia temeraria</name>
    <dbReference type="NCBI Taxonomy" id="1777137"/>
    <lineage>
        <taxon>Bacteria</taxon>
        <taxon>Pseudomonadati</taxon>
        <taxon>Pseudomonadota</taxon>
        <taxon>Betaproteobacteria</taxon>
        <taxon>Burkholderiales</taxon>
        <taxon>Burkholderiaceae</taxon>
        <taxon>Caballeronia</taxon>
    </lineage>
</organism>
<dbReference type="AlphaFoldDB" id="A0A158DXZ8"/>
<keyword evidence="12" id="KW-1185">Reference proteome</keyword>
<evidence type="ECO:0000256" key="7">
    <source>
        <dbReference type="ARBA" id="ARBA00022989"/>
    </source>
</evidence>
<dbReference type="RefSeq" id="WP_063936449.1">
    <property type="nucleotide sequence ID" value="NZ_FCOI02000063.1"/>
</dbReference>
<evidence type="ECO:0000256" key="8">
    <source>
        <dbReference type="ARBA" id="ARBA00023136"/>
    </source>
</evidence>
<accession>A0A158DXZ8</accession>
<evidence type="ECO:0000256" key="3">
    <source>
        <dbReference type="ARBA" id="ARBA00022448"/>
    </source>
</evidence>
<reference evidence="12" key="1">
    <citation type="submission" date="2016-01" db="EMBL/GenBank/DDBJ databases">
        <authorList>
            <person name="Peeters Charlotte."/>
        </authorList>
    </citation>
    <scope>NUCLEOTIDE SEQUENCE [LARGE SCALE GENOMIC DNA]</scope>
</reference>
<feature type="transmembrane region" description="Helical" evidence="9">
    <location>
        <begin position="397"/>
        <end position="416"/>
    </location>
</feature>
<feature type="domain" description="Major facilitator superfamily (MFS) profile" evidence="10">
    <location>
        <begin position="20"/>
        <end position="423"/>
    </location>
</feature>
<dbReference type="InterPro" id="IPR051084">
    <property type="entry name" value="H+-coupled_symporters"/>
</dbReference>
<evidence type="ECO:0000256" key="5">
    <source>
        <dbReference type="ARBA" id="ARBA00022692"/>
    </source>
</evidence>
<dbReference type="GO" id="GO:0005886">
    <property type="term" value="C:plasma membrane"/>
    <property type="evidence" value="ECO:0007669"/>
    <property type="project" value="UniProtKB-SubCell"/>
</dbReference>
<evidence type="ECO:0000256" key="4">
    <source>
        <dbReference type="ARBA" id="ARBA00022475"/>
    </source>
</evidence>
<dbReference type="InterPro" id="IPR011701">
    <property type="entry name" value="MFS"/>
</dbReference>
<evidence type="ECO:0000256" key="9">
    <source>
        <dbReference type="SAM" id="Phobius"/>
    </source>
</evidence>
<dbReference type="STRING" id="1777137.AWB76_07689"/>
<dbReference type="PANTHER" id="PTHR43528">
    <property type="entry name" value="ALPHA-KETOGLUTARATE PERMEASE"/>
    <property type="match status" value="1"/>
</dbReference>
<feature type="transmembrane region" description="Helical" evidence="9">
    <location>
        <begin position="240"/>
        <end position="261"/>
    </location>
</feature>
<proteinExistence type="inferred from homology"/>
<feature type="transmembrane region" description="Helical" evidence="9">
    <location>
        <begin position="273"/>
        <end position="294"/>
    </location>
</feature>
<dbReference type="OrthoDB" id="9787026at2"/>
<comment type="subcellular location">
    <subcellularLocation>
        <location evidence="1">Cell membrane</location>
        <topology evidence="1">Multi-pass membrane protein</topology>
    </subcellularLocation>
</comment>
<feature type="transmembrane region" description="Helical" evidence="9">
    <location>
        <begin position="32"/>
        <end position="50"/>
    </location>
</feature>
<dbReference type="Pfam" id="PF07690">
    <property type="entry name" value="MFS_1"/>
    <property type="match status" value="1"/>
</dbReference>
<feature type="transmembrane region" description="Helical" evidence="9">
    <location>
        <begin position="306"/>
        <end position="325"/>
    </location>
</feature>